<feature type="region of interest" description="Disordered" evidence="1">
    <location>
        <begin position="340"/>
        <end position="362"/>
    </location>
</feature>
<dbReference type="Pfam" id="PF13638">
    <property type="entry name" value="PIN_4"/>
    <property type="match status" value="1"/>
</dbReference>
<dbReference type="InterPro" id="IPR002716">
    <property type="entry name" value="PIN_dom"/>
</dbReference>
<dbReference type="EMBL" id="CP097511">
    <property type="protein sequence ID" value="URE44742.1"/>
    <property type="molecule type" value="Genomic_DNA"/>
</dbReference>
<feature type="compositionally biased region" description="Gly residues" evidence="1">
    <location>
        <begin position="48"/>
        <end position="59"/>
    </location>
</feature>
<dbReference type="Proteomes" id="UP001055439">
    <property type="component" value="Chromosome 9"/>
</dbReference>
<dbReference type="OrthoDB" id="444265at2759"/>
<name>A0A9E7IBA1_9LILI</name>
<reference evidence="3" key="1">
    <citation type="submission" date="2022-05" db="EMBL/GenBank/DDBJ databases">
        <title>The Musa troglodytarum L. genome provides insights into the mechanism of non-climacteric behaviour and enrichment of carotenoids.</title>
        <authorList>
            <person name="Wang J."/>
        </authorList>
    </citation>
    <scope>NUCLEOTIDE SEQUENCE</scope>
    <source>
        <tissue evidence="3">Leaf</tissue>
    </source>
</reference>
<organism evidence="3 4">
    <name type="scientific">Musa troglodytarum</name>
    <name type="common">fe'i banana</name>
    <dbReference type="NCBI Taxonomy" id="320322"/>
    <lineage>
        <taxon>Eukaryota</taxon>
        <taxon>Viridiplantae</taxon>
        <taxon>Streptophyta</taxon>
        <taxon>Embryophyta</taxon>
        <taxon>Tracheophyta</taxon>
        <taxon>Spermatophyta</taxon>
        <taxon>Magnoliopsida</taxon>
        <taxon>Liliopsida</taxon>
        <taxon>Zingiberales</taxon>
        <taxon>Musaceae</taxon>
        <taxon>Musa</taxon>
    </lineage>
</organism>
<evidence type="ECO:0000313" key="3">
    <source>
        <dbReference type="EMBL" id="URE44742.1"/>
    </source>
</evidence>
<feature type="domain" description="FHA" evidence="2">
    <location>
        <begin position="68"/>
        <end position="119"/>
    </location>
</feature>
<proteinExistence type="predicted"/>
<dbReference type="InterPro" id="IPR000253">
    <property type="entry name" value="FHA_dom"/>
</dbReference>
<feature type="region of interest" description="Disordered" evidence="1">
    <location>
        <begin position="40"/>
        <end position="59"/>
    </location>
</feature>
<dbReference type="SMART" id="SM00240">
    <property type="entry name" value="FHA"/>
    <property type="match status" value="1"/>
</dbReference>
<dbReference type="SUPFAM" id="SSF49879">
    <property type="entry name" value="SMAD/FHA domain"/>
    <property type="match status" value="1"/>
</dbReference>
<gene>
    <name evidence="3" type="ORF">MUK42_14336</name>
</gene>
<keyword evidence="4" id="KW-1185">Reference proteome</keyword>
<protein>
    <submittedName>
        <fullName evidence="3">FHA domain containing protein</fullName>
    </submittedName>
</protein>
<evidence type="ECO:0000313" key="4">
    <source>
        <dbReference type="Proteomes" id="UP001055439"/>
    </source>
</evidence>
<dbReference type="PROSITE" id="PS50006">
    <property type="entry name" value="FHA_DOMAIN"/>
    <property type="match status" value="1"/>
</dbReference>
<dbReference type="InterPro" id="IPR008984">
    <property type="entry name" value="SMAD_FHA_dom_sf"/>
</dbReference>
<dbReference type="PANTHER" id="PTHR22593:SF8">
    <property type="entry name" value="FHA DOMAIN-CONTAINING PROTEIN PS1"/>
    <property type="match status" value="1"/>
</dbReference>
<dbReference type="PANTHER" id="PTHR22593">
    <property type="entry name" value="TRANSMEMBRANE PROTEIN 18"/>
    <property type="match status" value="1"/>
</dbReference>
<evidence type="ECO:0000256" key="1">
    <source>
        <dbReference type="SAM" id="MobiDB-lite"/>
    </source>
</evidence>
<feature type="compositionally biased region" description="Basic and acidic residues" evidence="1">
    <location>
        <begin position="340"/>
        <end position="352"/>
    </location>
</feature>
<dbReference type="Gene3D" id="2.60.200.20">
    <property type="match status" value="1"/>
</dbReference>
<sequence>MMAHKERSKSEEKEIKIAVLSVFKKESILKRLFLNFPPPLPPHPTTAGDGGHIPNPGGGEVDDEDRPILFGRHPDCHVVLDHPSISRFHLAARVVPSLQKLAVTDLSSVHGTWVSGTKIPPNVAVDMVDGDILRLGTSTRVYRLQWISSSRALEMDNPLEPLAEDTVEVNQDDCDELLTDMIEMWPTVIPSAPPLPESMNPSPLGATMDQQNPIFEAEGSSLFAALPMLESIVSSMPTMGENSSPQVLSAVRQPFEGEHLSLERSEKRSFPSSLLSRRSKSRSVGFLRIETGRGKEKITNTRTDAEFGGSTGKVNNSVCDRVQREEKLCRVLFENGGKEQDREEHFDSDKENVTPMSGRKIKRTSRVLQKSGCVAEHSNVADKVRPAQEENCKHEVLSDLRGREASSENLAKSNIFKSSTCAGKSKKYQEDLQILHSNSITNSSVLEEDVLYGDKENWTPDSCKHMKSRKVAGGILLNAEDNENTFPSDKENLTPDISRSAKSKESSFSSCARIEKEIVKRRVERIPFQPLLEISASKSGDTTSEGNCASTKDALTSKCEPSRSSLQRQPMGEVIPKPEERKIWSIVVDANCFLDEESRRSLQLLEGLKGTHLIVPRIVIRELDCLKRRESLFGKSTKMASKALQWIEERMVNTSWWIHVQSSSETLPVVPTPPASPRSPFGDGTGSKSFSAYGSLTEIVSPTAEDHILDCALLFKKTKNDGQQFILLSNSTTLKIKAMAEGLLCETPKEFRASLANPFSSRFLWGSSSPTWRCSSSDVGLLHNPLLRHPVRTVGKAAEVAKGLKLILMHNSQYGQSNPVK</sequence>
<dbReference type="GO" id="GO:0031965">
    <property type="term" value="C:nuclear membrane"/>
    <property type="evidence" value="ECO:0007669"/>
    <property type="project" value="TreeGrafter"/>
</dbReference>
<accession>A0A9E7IBA1</accession>
<dbReference type="Gene3D" id="3.40.50.1010">
    <property type="entry name" value="5'-nuclease"/>
    <property type="match status" value="1"/>
</dbReference>
<dbReference type="Pfam" id="PF00498">
    <property type="entry name" value="FHA"/>
    <property type="match status" value="1"/>
</dbReference>
<dbReference type="CDD" id="cd09880">
    <property type="entry name" value="PIN_Smg5-6-like"/>
    <property type="match status" value="1"/>
</dbReference>
<evidence type="ECO:0000259" key="2">
    <source>
        <dbReference type="PROSITE" id="PS50006"/>
    </source>
</evidence>
<dbReference type="AlphaFoldDB" id="A0A9E7IBA1"/>